<gene>
    <name evidence="1" type="ORF">H6D15_08490</name>
</gene>
<dbReference type="AlphaFoldDB" id="A0AA40ZTH6"/>
<sequence length="92" mass="10771">MENAAFEAGKCDFCVEIGLLKRKNGFSMWKLHFLKRENGISGWKMRFLKPENGISMWKLHFLKPERGFSMRKLRFACFTKKKEGASFDAPSF</sequence>
<accession>A0AA40ZTH6</accession>
<proteinExistence type="predicted"/>
<keyword evidence="2" id="KW-1185">Reference proteome</keyword>
<reference evidence="1 2" key="1">
    <citation type="journal article" date="2021" name="Sci. Rep.">
        <title>The distribution of antibiotic resistance genes in chicken gut microbiota commensals.</title>
        <authorList>
            <person name="Juricova H."/>
            <person name="Matiasovicova J."/>
            <person name="Kubasova T."/>
            <person name="Cejkova D."/>
            <person name="Rychlik I."/>
        </authorList>
    </citation>
    <scope>NUCLEOTIDE SEQUENCE [LARGE SCALE GENOMIC DNA]</scope>
    <source>
        <strain evidence="1 2">An421</strain>
    </source>
</reference>
<comment type="caution">
    <text evidence="1">The sequence shown here is derived from an EMBL/GenBank/DDBJ whole genome shotgun (WGS) entry which is preliminary data.</text>
</comment>
<dbReference type="Proteomes" id="UP000698924">
    <property type="component" value="Unassembled WGS sequence"/>
</dbReference>
<dbReference type="EMBL" id="JACJMO010000010">
    <property type="protein sequence ID" value="MBM6857633.1"/>
    <property type="molecule type" value="Genomic_DNA"/>
</dbReference>
<organism evidence="1 2">
    <name type="scientific">Caecibacteroides pullorum</name>
    <dbReference type="NCBI Taxonomy" id="2725562"/>
    <lineage>
        <taxon>Bacteria</taxon>
        <taxon>Pseudomonadati</taxon>
        <taxon>Bacteroidota</taxon>
        <taxon>Bacteroidia</taxon>
        <taxon>Bacteroidales</taxon>
        <taxon>Bacteroidaceae</taxon>
        <taxon>Caecibacteroides</taxon>
    </lineage>
</organism>
<evidence type="ECO:0000313" key="2">
    <source>
        <dbReference type="Proteomes" id="UP000698924"/>
    </source>
</evidence>
<protein>
    <submittedName>
        <fullName evidence="1">Uncharacterized protein</fullName>
    </submittedName>
</protein>
<dbReference type="RefSeq" id="WP_204971747.1">
    <property type="nucleotide sequence ID" value="NZ_JAAZTS010000011.1"/>
</dbReference>
<name>A0AA40ZTH6_9BACT</name>
<evidence type="ECO:0000313" key="1">
    <source>
        <dbReference type="EMBL" id="MBM6857633.1"/>
    </source>
</evidence>